<evidence type="ECO:0008006" key="9">
    <source>
        <dbReference type="Google" id="ProtNLM"/>
    </source>
</evidence>
<evidence type="ECO:0000256" key="7">
    <source>
        <dbReference type="SAM" id="Phobius"/>
    </source>
</evidence>
<dbReference type="AlphaFoldDB" id="A0A6N2BR65"/>
<evidence type="ECO:0000256" key="1">
    <source>
        <dbReference type="ARBA" id="ARBA00004141"/>
    </source>
</evidence>
<feature type="transmembrane region" description="Helical" evidence="7">
    <location>
        <begin position="145"/>
        <end position="169"/>
    </location>
</feature>
<dbReference type="PANTHER" id="PTHR13624">
    <property type="entry name" value="RE42071P"/>
    <property type="match status" value="1"/>
</dbReference>
<evidence type="ECO:0000256" key="4">
    <source>
        <dbReference type="ARBA" id="ARBA00022989"/>
    </source>
</evidence>
<name>A0A6N2BR65_SOLCI</name>
<accession>A0A6N2BR65</accession>
<keyword evidence="3 7" id="KW-0812">Transmembrane</keyword>
<proteinExistence type="inferred from homology"/>
<dbReference type="PANTHER" id="PTHR13624:SF6">
    <property type="entry name" value="EMEI"/>
    <property type="match status" value="1"/>
</dbReference>
<comment type="subcellular location">
    <subcellularLocation>
        <location evidence="1">Membrane</location>
        <topology evidence="1">Multi-pass membrane protein</topology>
    </subcellularLocation>
</comment>
<evidence type="ECO:0000256" key="2">
    <source>
        <dbReference type="ARBA" id="ARBA00009706"/>
    </source>
</evidence>
<evidence type="ECO:0000256" key="3">
    <source>
        <dbReference type="ARBA" id="ARBA00022692"/>
    </source>
</evidence>
<feature type="transmembrane region" description="Helical" evidence="7">
    <location>
        <begin position="115"/>
        <end position="133"/>
    </location>
</feature>
<feature type="transmembrane region" description="Helical" evidence="7">
    <location>
        <begin position="221"/>
        <end position="240"/>
    </location>
</feature>
<feature type="transmembrane region" description="Helical" evidence="7">
    <location>
        <begin position="431"/>
        <end position="450"/>
    </location>
</feature>
<keyword evidence="6" id="KW-0325">Glycoprotein</keyword>
<feature type="transmembrane region" description="Helical" evidence="7">
    <location>
        <begin position="261"/>
        <end position="282"/>
    </location>
</feature>
<gene>
    <name evidence="8" type="ORF">EJD97_006233</name>
</gene>
<dbReference type="Pfam" id="PF10268">
    <property type="entry name" value="Tmemb_161AB"/>
    <property type="match status" value="1"/>
</dbReference>
<dbReference type="EMBL" id="RXGB01001897">
    <property type="protein sequence ID" value="TMW97085.1"/>
    <property type="molecule type" value="Genomic_DNA"/>
</dbReference>
<evidence type="ECO:0000256" key="5">
    <source>
        <dbReference type="ARBA" id="ARBA00023136"/>
    </source>
</evidence>
<feature type="transmembrane region" description="Helical" evidence="7">
    <location>
        <begin position="379"/>
        <end position="400"/>
    </location>
</feature>
<protein>
    <recommendedName>
        <fullName evidence="9">Transmembrane protein</fullName>
    </recommendedName>
</protein>
<sequence>MPNSSSLLLILSGNLFLQAALALSLTFLLHFIKIPALLLSGLFTYVHPDDVAPNNASSNGVRAAIRRPGTNDSDLKPRKKSKERFEFDENKAQIFRLKLSDGHLHTRIYFEDFRSVFNSILVSLSCLLLHRFLPKSEESGVWKSGSFVPILFGFLGVGRIFVLIFRVSFERSASKLSERHLSILLGFLGFIVSLGIVHGAVPKWVFDVHFEALHGFEKLFFAIFMGCVSCFLYMPAVRIAHAFWLGTDQLRCNLPIVSCGWFARLLLHANYLVMVLTSMLWVKPFTDLLLIDQNKGAHQNSRIENATKLVGNVGMQKSEFDSFRLWCLVVSGLLQIVSLRSNVQMYLNEAVLCWYQRLHASKVPDLAYSRAKVFLHNHFVCLVVLQFFLPASMVLIFLGLSQLGDDLLTNYEGVCSVLPCSLLDKEVALFMAWWVLFVWTIYSSVTLALFRQGILCVS</sequence>
<feature type="transmembrane region" description="Helical" evidence="7">
    <location>
        <begin position="181"/>
        <end position="201"/>
    </location>
</feature>
<reference evidence="8" key="1">
    <citation type="submission" date="2019-05" db="EMBL/GenBank/DDBJ databases">
        <title>The de novo reference genome and transcriptome assemblies of the wild tomato species Solanum chilense.</title>
        <authorList>
            <person name="Stam R."/>
            <person name="Nosenko T."/>
            <person name="Hoerger A.C."/>
            <person name="Stephan W."/>
            <person name="Seidel M.A."/>
            <person name="Kuhn J.M.M."/>
            <person name="Haberer G."/>
            <person name="Tellier A."/>
        </authorList>
    </citation>
    <scope>NUCLEOTIDE SEQUENCE</scope>
    <source>
        <tissue evidence="8">Mature leaves</tissue>
    </source>
</reference>
<organism evidence="8">
    <name type="scientific">Solanum chilense</name>
    <name type="common">Tomato</name>
    <name type="synonym">Lycopersicon chilense</name>
    <dbReference type="NCBI Taxonomy" id="4083"/>
    <lineage>
        <taxon>Eukaryota</taxon>
        <taxon>Viridiplantae</taxon>
        <taxon>Streptophyta</taxon>
        <taxon>Embryophyta</taxon>
        <taxon>Tracheophyta</taxon>
        <taxon>Spermatophyta</taxon>
        <taxon>Magnoliopsida</taxon>
        <taxon>eudicotyledons</taxon>
        <taxon>Gunneridae</taxon>
        <taxon>Pentapetalae</taxon>
        <taxon>asterids</taxon>
        <taxon>lamiids</taxon>
        <taxon>Solanales</taxon>
        <taxon>Solanaceae</taxon>
        <taxon>Solanoideae</taxon>
        <taxon>Solaneae</taxon>
        <taxon>Solanum</taxon>
        <taxon>Solanum subgen. Lycopersicon</taxon>
    </lineage>
</organism>
<evidence type="ECO:0000256" key="6">
    <source>
        <dbReference type="ARBA" id="ARBA00023180"/>
    </source>
</evidence>
<feature type="transmembrane region" description="Helical" evidence="7">
    <location>
        <begin position="323"/>
        <end position="339"/>
    </location>
</feature>
<dbReference type="GO" id="GO:0016020">
    <property type="term" value="C:membrane"/>
    <property type="evidence" value="ECO:0007669"/>
    <property type="project" value="UniProtKB-SubCell"/>
</dbReference>
<keyword evidence="4 7" id="KW-1133">Transmembrane helix</keyword>
<evidence type="ECO:0000313" key="8">
    <source>
        <dbReference type="EMBL" id="TMW97085.1"/>
    </source>
</evidence>
<keyword evidence="5 7" id="KW-0472">Membrane</keyword>
<dbReference type="InterPro" id="IPR019395">
    <property type="entry name" value="Transmembrane_161A/B"/>
</dbReference>
<feature type="transmembrane region" description="Helical" evidence="7">
    <location>
        <begin position="6"/>
        <end position="32"/>
    </location>
</feature>
<comment type="similarity">
    <text evidence="2">Belongs to the TMEM161 family.</text>
</comment>
<comment type="caution">
    <text evidence="8">The sequence shown here is derived from an EMBL/GenBank/DDBJ whole genome shotgun (WGS) entry which is preliminary data.</text>
</comment>